<accession>A0A1E7XY25</accession>
<protein>
    <submittedName>
        <fullName evidence="1">Uncharacterized protein</fullName>
    </submittedName>
</protein>
<dbReference type="OrthoDB" id="22945at31953"/>
<organism evidence="1 2">
    <name type="scientific">Bifidobacterium adolescentis</name>
    <dbReference type="NCBI Taxonomy" id="1680"/>
    <lineage>
        <taxon>Bacteria</taxon>
        <taxon>Bacillati</taxon>
        <taxon>Actinomycetota</taxon>
        <taxon>Actinomycetes</taxon>
        <taxon>Bifidobacteriales</taxon>
        <taxon>Bifidobacteriaceae</taxon>
        <taxon>Bifidobacterium</taxon>
    </lineage>
</organism>
<dbReference type="EMBL" id="MAXD01000013">
    <property type="protein sequence ID" value="OFA33698.1"/>
    <property type="molecule type" value="Genomic_DNA"/>
</dbReference>
<sequence>MANARKILKEHVADVALADGVVHCGGDELTFDSMEAFGRHVDALLSRPPRSREEAVADMLAAHLGEPDPLPEESFAVTVGDDGRIRCGCGWTGTTAEDADEWRAHLADAILEALGRVG</sequence>
<gene>
    <name evidence="1" type="ORF">BBK15_09500</name>
</gene>
<reference evidence="1 2" key="1">
    <citation type="submission" date="2016-07" db="EMBL/GenBank/DDBJ databases">
        <title>Draft Genome Sequence of Bifidobacterium adolescentis strain Km 4.</title>
        <authorList>
            <person name="Danilenko V.N."/>
        </authorList>
    </citation>
    <scope>NUCLEOTIDE SEQUENCE [LARGE SCALE GENOMIC DNA]</scope>
    <source>
        <strain evidence="1 2">Km 4</strain>
    </source>
</reference>
<evidence type="ECO:0000313" key="2">
    <source>
        <dbReference type="Proteomes" id="UP000175684"/>
    </source>
</evidence>
<dbReference type="Proteomes" id="UP000175684">
    <property type="component" value="Unassembled WGS sequence"/>
</dbReference>
<evidence type="ECO:0000313" key="1">
    <source>
        <dbReference type="EMBL" id="OFA33698.1"/>
    </source>
</evidence>
<dbReference type="RefSeq" id="WP_070122989.1">
    <property type="nucleotide sequence ID" value="NZ_MAXD01000013.1"/>
</dbReference>
<comment type="caution">
    <text evidence="1">The sequence shown here is derived from an EMBL/GenBank/DDBJ whole genome shotgun (WGS) entry which is preliminary data.</text>
</comment>
<name>A0A1E7XY25_BIFAD</name>
<dbReference type="AlphaFoldDB" id="A0A1E7XY25"/>
<proteinExistence type="predicted"/>